<dbReference type="EMBL" id="FUYJ01000001">
    <property type="protein sequence ID" value="SKA92088.1"/>
    <property type="molecule type" value="Genomic_DNA"/>
</dbReference>
<feature type="domain" description="DUF6877" evidence="1">
    <location>
        <begin position="4"/>
        <end position="53"/>
    </location>
</feature>
<gene>
    <name evidence="2" type="ORF">SAMN04244570_1247</name>
</gene>
<evidence type="ECO:0000313" key="2">
    <source>
        <dbReference type="EMBL" id="SKA92088.1"/>
    </source>
</evidence>
<dbReference type="Proteomes" id="UP000190042">
    <property type="component" value="Unassembled WGS sequence"/>
</dbReference>
<evidence type="ECO:0000313" key="3">
    <source>
        <dbReference type="Proteomes" id="UP000190042"/>
    </source>
</evidence>
<evidence type="ECO:0000259" key="1">
    <source>
        <dbReference type="Pfam" id="PF21793"/>
    </source>
</evidence>
<protein>
    <recommendedName>
        <fullName evidence="1">DUF6877 domain-containing protein</fullName>
    </recommendedName>
</protein>
<sequence length="62" mass="7083">MSKNPIAEITKISDQLPIVALQDIHERIADWLAGGGKHDDPYVWRQLRYVKSVAERVKVNGR</sequence>
<keyword evidence="3" id="KW-1185">Reference proteome</keyword>
<proteinExistence type="predicted"/>
<dbReference type="InterPro" id="IPR049242">
    <property type="entry name" value="DUF6877"/>
</dbReference>
<dbReference type="RefSeq" id="WP_078816908.1">
    <property type="nucleotide sequence ID" value="NZ_FUYJ01000001.1"/>
</dbReference>
<organism evidence="2 3">
    <name type="scientific">Sporosarcina newyorkensis</name>
    <dbReference type="NCBI Taxonomy" id="759851"/>
    <lineage>
        <taxon>Bacteria</taxon>
        <taxon>Bacillati</taxon>
        <taxon>Bacillota</taxon>
        <taxon>Bacilli</taxon>
        <taxon>Bacillales</taxon>
        <taxon>Caryophanaceae</taxon>
        <taxon>Sporosarcina</taxon>
    </lineage>
</organism>
<dbReference type="Pfam" id="PF21793">
    <property type="entry name" value="DUF6877"/>
    <property type="match status" value="1"/>
</dbReference>
<name>A0A1T4XSH9_9BACL</name>
<accession>A0A1T4XSH9</accession>
<reference evidence="3" key="1">
    <citation type="submission" date="2017-02" db="EMBL/GenBank/DDBJ databases">
        <authorList>
            <person name="Varghese N."/>
            <person name="Submissions S."/>
        </authorList>
    </citation>
    <scope>NUCLEOTIDE SEQUENCE [LARGE SCALE GENOMIC DNA]</scope>
    <source>
        <strain evidence="3">DSM 23966</strain>
    </source>
</reference>
<dbReference type="AlphaFoldDB" id="A0A1T4XSH9"/>